<evidence type="ECO:0000313" key="2">
    <source>
        <dbReference type="EMBL" id="BDZ57793.1"/>
    </source>
</evidence>
<sequence length="140" mass="15085">MAYARAASRLDVAAAGRRAGPGRLPALRREHRELPDRRGHPAAGAVSGDLRRLRDEADGDPAAVKKLLQEFPRIGPTGADIFCREVQQVWPGLRPQIDAKVRAVARKAGLPTNADDLAALVAGDDLARFTAALVRLDHED</sequence>
<reference evidence="3" key="1">
    <citation type="journal article" date="2019" name="Int. J. Syst. Evol. Microbiol.">
        <title>The Global Catalogue of Microorganisms (GCM) 10K type strain sequencing project: providing services to taxonomists for standard genome sequencing and annotation.</title>
        <authorList>
            <consortium name="The Broad Institute Genomics Platform"/>
            <consortium name="The Broad Institute Genome Sequencing Center for Infectious Disease"/>
            <person name="Wu L."/>
            <person name="Ma J."/>
        </authorList>
    </citation>
    <scope>NUCLEOTIDE SEQUENCE [LARGE SCALE GENOMIC DNA]</scope>
    <source>
        <strain evidence="3">NBRC 110608</strain>
    </source>
</reference>
<feature type="compositionally biased region" description="Basic and acidic residues" evidence="1">
    <location>
        <begin position="27"/>
        <end position="39"/>
    </location>
</feature>
<accession>A0ABN6YKC1</accession>
<gene>
    <name evidence="2" type="ORF">GCM10025872_14500</name>
</gene>
<evidence type="ECO:0008006" key="4">
    <source>
        <dbReference type="Google" id="ProtNLM"/>
    </source>
</evidence>
<keyword evidence="3" id="KW-1185">Reference proteome</keyword>
<dbReference type="RefSeq" id="WP_289232706.1">
    <property type="nucleotide sequence ID" value="NZ_AP027735.1"/>
</dbReference>
<dbReference type="Proteomes" id="UP001321421">
    <property type="component" value="Chromosome"/>
</dbReference>
<protein>
    <recommendedName>
        <fullName evidence="4">DUF4332 domain-containing protein</fullName>
    </recommendedName>
</protein>
<evidence type="ECO:0000313" key="3">
    <source>
        <dbReference type="Proteomes" id="UP001321421"/>
    </source>
</evidence>
<dbReference type="EMBL" id="AP027735">
    <property type="protein sequence ID" value="BDZ57793.1"/>
    <property type="molecule type" value="Genomic_DNA"/>
</dbReference>
<feature type="compositionally biased region" description="Low complexity" evidence="1">
    <location>
        <begin position="14"/>
        <end position="25"/>
    </location>
</feature>
<organism evidence="2 3">
    <name type="scientific">Barrientosiimonas endolithica</name>
    <dbReference type="NCBI Taxonomy" id="1535208"/>
    <lineage>
        <taxon>Bacteria</taxon>
        <taxon>Bacillati</taxon>
        <taxon>Actinomycetota</taxon>
        <taxon>Actinomycetes</taxon>
        <taxon>Micrococcales</taxon>
        <taxon>Dermacoccaceae</taxon>
        <taxon>Barrientosiimonas</taxon>
    </lineage>
</organism>
<proteinExistence type="predicted"/>
<name>A0ABN6YKC1_9MICO</name>
<feature type="region of interest" description="Disordered" evidence="1">
    <location>
        <begin position="14"/>
        <end position="54"/>
    </location>
</feature>
<evidence type="ECO:0000256" key="1">
    <source>
        <dbReference type="SAM" id="MobiDB-lite"/>
    </source>
</evidence>